<dbReference type="Proteomes" id="UP000011082">
    <property type="component" value="Unassembled WGS sequence"/>
</dbReference>
<dbReference type="VEuPathDB" id="MicrosporidiaDB:VICG_00984"/>
<evidence type="ECO:0000313" key="2">
    <source>
        <dbReference type="EMBL" id="ELA41967.1"/>
    </source>
</evidence>
<sequence length="503" mass="57753">MKVFISNNYGGEICKFEFVREEEDCFGFAVKINGFIETNSVRIQHLASTSKFVKDELYFKIPRNIIPTFQSKNFKVEYRADCTMVYKDKKQGFTFPINIFNNNIEDFNYRDPIYIELGIIEEDEFIKNRATVCRILLDNMNIGDNPLNYFNYTLENNDTSNRPESVSFIERKMEYGTPVSSPSIDLADLESAAADKQLKMASDSDTNSMQNNNVVLSSEEPSELFSDGIAIGNKTSIKKDVSTSNSQWQQSDNKDKKEEDSTIDSISEPLPIRNMDEAKHLDLLNSFPEQLLDEVRSVAENIVDEAIKQAHRPDNSVLEKCEKEDMARPISDELKRSLGQILSKMFEEKCKIESEMLKTLQKIQQNTRTPVFSERNVLQIQNDESSYVVMGEDGKLASIYHPRFIQSQSYVKIVYLKNVRNTQVQIWREDMADGRLIDAQSIYSVTFDSDNCLKKIFEFDIDGFTLKTFAFEVLYVLKIEMDGSEIRVPLTVLSPNTITSISN</sequence>
<feature type="compositionally biased region" description="Polar residues" evidence="1">
    <location>
        <begin position="242"/>
        <end position="251"/>
    </location>
</feature>
<evidence type="ECO:0000313" key="3">
    <source>
        <dbReference type="Proteomes" id="UP000011082"/>
    </source>
</evidence>
<dbReference type="EMBL" id="JH370136">
    <property type="protein sequence ID" value="ELA41967.1"/>
    <property type="molecule type" value="Genomic_DNA"/>
</dbReference>
<dbReference type="OrthoDB" id="10685235at2759"/>
<dbReference type="InParanoid" id="L2GNR8"/>
<dbReference type="AlphaFoldDB" id="L2GNR8"/>
<keyword evidence="3" id="KW-1185">Reference proteome</keyword>
<organism evidence="2 3">
    <name type="scientific">Vittaforma corneae (strain ATCC 50505)</name>
    <name type="common">Microsporidian parasite</name>
    <name type="synonym">Nosema corneum</name>
    <dbReference type="NCBI Taxonomy" id="993615"/>
    <lineage>
        <taxon>Eukaryota</taxon>
        <taxon>Fungi</taxon>
        <taxon>Fungi incertae sedis</taxon>
        <taxon>Microsporidia</taxon>
        <taxon>Nosematidae</taxon>
        <taxon>Vittaforma</taxon>
    </lineage>
</organism>
<dbReference type="GeneID" id="19881696"/>
<gene>
    <name evidence="2" type="ORF">VICG_00984</name>
</gene>
<reference evidence="3" key="1">
    <citation type="submission" date="2011-05" db="EMBL/GenBank/DDBJ databases">
        <title>The genome sequence of Vittaforma corneae strain ATCC 50505.</title>
        <authorList>
            <consortium name="The Broad Institute Genome Sequencing Platform"/>
            <person name="Cuomo C."/>
            <person name="Didier E."/>
            <person name="Bowers L."/>
            <person name="Young S.K."/>
            <person name="Zeng Q."/>
            <person name="Gargeya S."/>
            <person name="Fitzgerald M."/>
            <person name="Haas B."/>
            <person name="Abouelleil A."/>
            <person name="Alvarado L."/>
            <person name="Arachchi H.M."/>
            <person name="Berlin A."/>
            <person name="Chapman S.B."/>
            <person name="Gearin G."/>
            <person name="Goldberg J."/>
            <person name="Griggs A."/>
            <person name="Gujja S."/>
            <person name="Hansen M."/>
            <person name="Heiman D."/>
            <person name="Howarth C."/>
            <person name="Larimer J."/>
            <person name="Lui A."/>
            <person name="MacDonald P.J.P."/>
            <person name="McCowen C."/>
            <person name="Montmayeur A."/>
            <person name="Murphy C."/>
            <person name="Neiman D."/>
            <person name="Pearson M."/>
            <person name="Priest M."/>
            <person name="Roberts A."/>
            <person name="Saif S."/>
            <person name="Shea T."/>
            <person name="Sisk P."/>
            <person name="Stolte C."/>
            <person name="Sykes S."/>
            <person name="Wortman J."/>
            <person name="Nusbaum C."/>
            <person name="Birren B."/>
        </authorList>
    </citation>
    <scope>NUCLEOTIDE SEQUENCE [LARGE SCALE GENOMIC DNA]</scope>
    <source>
        <strain evidence="3">ATCC 50505</strain>
    </source>
</reference>
<accession>L2GNR8</accession>
<dbReference type="RefSeq" id="XP_007604431.1">
    <property type="nucleotide sequence ID" value="XM_007604369.1"/>
</dbReference>
<protein>
    <submittedName>
        <fullName evidence="2">Uncharacterized protein</fullName>
    </submittedName>
</protein>
<feature type="region of interest" description="Disordered" evidence="1">
    <location>
        <begin position="239"/>
        <end position="267"/>
    </location>
</feature>
<name>L2GNR8_VITCO</name>
<dbReference type="HOGENOM" id="CLU_542064_0_0_1"/>
<proteinExistence type="predicted"/>
<evidence type="ECO:0000256" key="1">
    <source>
        <dbReference type="SAM" id="MobiDB-lite"/>
    </source>
</evidence>